<keyword evidence="2" id="KW-1185">Reference proteome</keyword>
<protein>
    <submittedName>
        <fullName evidence="1">IS4 family transposase</fullName>
    </submittedName>
</protein>
<evidence type="ECO:0000313" key="1">
    <source>
        <dbReference type="EMBL" id="MCM3734999.1"/>
    </source>
</evidence>
<reference evidence="1" key="1">
    <citation type="submission" date="2022-05" db="EMBL/GenBank/DDBJ databases">
        <title>Comparative Genomics of Spacecraft Associated Microbes.</title>
        <authorList>
            <person name="Tran M.T."/>
            <person name="Wright A."/>
            <person name="Seuylemezian A."/>
            <person name="Eisen J."/>
            <person name="Coil D."/>
        </authorList>
    </citation>
    <scope>NUCLEOTIDE SEQUENCE</scope>
    <source>
        <strain evidence="1">FAIRING 10M-2.2</strain>
    </source>
</reference>
<name>A0ACC6A286_9BACI</name>
<evidence type="ECO:0000313" key="2">
    <source>
        <dbReference type="Proteomes" id="UP001202289"/>
    </source>
</evidence>
<organism evidence="1 2">
    <name type="scientific">Bacillus cytotoxicus</name>
    <dbReference type="NCBI Taxonomy" id="580165"/>
    <lineage>
        <taxon>Bacteria</taxon>
        <taxon>Bacillati</taxon>
        <taxon>Bacillota</taxon>
        <taxon>Bacilli</taxon>
        <taxon>Bacillales</taxon>
        <taxon>Bacillaceae</taxon>
        <taxon>Bacillus</taxon>
        <taxon>Bacillus cereus group</taxon>
    </lineage>
</organism>
<dbReference type="Proteomes" id="UP001202289">
    <property type="component" value="Unassembled WGS sequence"/>
</dbReference>
<sequence>MSTSNCMLIEELRILGEEFRNKFSVHHLQEFAYQTGMIKRKRKFRAQDLVSLCVFLGQTISSESLASLCTKLNEATGTCISTEALNKRWNERTVAFLKGLFLHVFQQRVCPTPALSSRFSRIRILDSTSFQLPASYAESYKGTGGNSSEAGVKIQLEYELLSGEFLEMEVDHGTSNDAKCGQEQTKTLQAGDLALRDLGYHYIGDLDKITTCGAYYISRIRWNTQVYQKGEDGNWIIEILTKDLQEGETLELPEVYIGLKYKHRTRLVLYCLTQSEWNKRLAHHKKTKKKIPKAVSRVNLLVTNTSSEKLPATEVYAFYSLRWQVEILFKTWKSIFQIHEIKPMKLERFQCHLYGQLLRLCLVASTTYQMRRLLWEKQRKETSELKCAYMVQIYLTKLHTALFCTFQHPVSVLSRLFQDVSKNGKKRGGTEKNAV</sequence>
<accession>A0ACC6A286</accession>
<dbReference type="EMBL" id="JAMBOP010000003">
    <property type="protein sequence ID" value="MCM3734999.1"/>
    <property type="molecule type" value="Genomic_DNA"/>
</dbReference>
<proteinExistence type="predicted"/>
<gene>
    <name evidence="1" type="ORF">M3215_04005</name>
</gene>
<comment type="caution">
    <text evidence="1">The sequence shown here is derived from an EMBL/GenBank/DDBJ whole genome shotgun (WGS) entry which is preliminary data.</text>
</comment>